<reference evidence="1 2" key="1">
    <citation type="submission" date="2019-08" db="EMBL/GenBank/DDBJ databases">
        <title>Draft genome sequences of two oriental melons (Cucumis melo L. var makuwa).</title>
        <authorList>
            <person name="Kwon S.-Y."/>
        </authorList>
    </citation>
    <scope>NUCLEOTIDE SEQUENCE [LARGE SCALE GENOMIC DNA]</scope>
    <source>
        <strain evidence="2">cv. Chang Bougi</strain>
        <tissue evidence="1">Leaf</tissue>
    </source>
</reference>
<gene>
    <name evidence="1" type="ORF">E5676_scaffold120G00730</name>
</gene>
<comment type="caution">
    <text evidence="1">The sequence shown here is derived from an EMBL/GenBank/DDBJ whole genome shotgun (WGS) entry which is preliminary data.</text>
</comment>
<proteinExistence type="predicted"/>
<dbReference type="AlphaFoldDB" id="A0A5D3E068"/>
<protein>
    <submittedName>
        <fullName evidence="1">Nicotinate-nucleotide pyrophosphorylase</fullName>
    </submittedName>
</protein>
<dbReference type="EMBL" id="SSTD01001877">
    <property type="protein sequence ID" value="TYK28975.1"/>
    <property type="molecule type" value="Genomic_DNA"/>
</dbReference>
<evidence type="ECO:0000313" key="2">
    <source>
        <dbReference type="Proteomes" id="UP000321947"/>
    </source>
</evidence>
<sequence length="125" mass="13121">MSASVSNDSGISVASVAIQPPSHPTYDLRGIIKLALAEDSADFVIGGLTIPLGSKVTLSSRWNEGNCWFIEYTDSHVASLSGNPFHFTSHSFAPNSGLQRMPNTGSGHSCNLNSAVSFGCCTCIV</sequence>
<dbReference type="Proteomes" id="UP000321947">
    <property type="component" value="Unassembled WGS sequence"/>
</dbReference>
<accession>A0A5D3E068</accession>
<organism evidence="1 2">
    <name type="scientific">Cucumis melo var. makuwa</name>
    <name type="common">Oriental melon</name>
    <dbReference type="NCBI Taxonomy" id="1194695"/>
    <lineage>
        <taxon>Eukaryota</taxon>
        <taxon>Viridiplantae</taxon>
        <taxon>Streptophyta</taxon>
        <taxon>Embryophyta</taxon>
        <taxon>Tracheophyta</taxon>
        <taxon>Spermatophyta</taxon>
        <taxon>Magnoliopsida</taxon>
        <taxon>eudicotyledons</taxon>
        <taxon>Gunneridae</taxon>
        <taxon>Pentapetalae</taxon>
        <taxon>rosids</taxon>
        <taxon>fabids</taxon>
        <taxon>Cucurbitales</taxon>
        <taxon>Cucurbitaceae</taxon>
        <taxon>Benincaseae</taxon>
        <taxon>Cucumis</taxon>
    </lineage>
</organism>
<name>A0A5D3E068_CUCMM</name>
<evidence type="ECO:0000313" key="1">
    <source>
        <dbReference type="EMBL" id="TYK28975.1"/>
    </source>
</evidence>